<organism evidence="2 3">
    <name type="scientific">Aureibaculum algae</name>
    <dbReference type="NCBI Taxonomy" id="2584122"/>
    <lineage>
        <taxon>Bacteria</taxon>
        <taxon>Pseudomonadati</taxon>
        <taxon>Bacteroidota</taxon>
        <taxon>Flavobacteriia</taxon>
        <taxon>Flavobacteriales</taxon>
        <taxon>Flavobacteriaceae</taxon>
        <taxon>Aureibaculum</taxon>
    </lineage>
</organism>
<proteinExistence type="predicted"/>
<dbReference type="InterPro" id="IPR005835">
    <property type="entry name" value="NTP_transferase_dom"/>
</dbReference>
<gene>
    <name evidence="2" type="ORF">FF125_15400</name>
</gene>
<dbReference type="Proteomes" id="UP000306229">
    <property type="component" value="Chromosome"/>
</dbReference>
<dbReference type="Gene3D" id="3.90.550.10">
    <property type="entry name" value="Spore Coat Polysaccharide Biosynthesis Protein SpsA, Chain A"/>
    <property type="match status" value="1"/>
</dbReference>
<reference evidence="2 3" key="1">
    <citation type="submission" date="2019-05" db="EMBL/GenBank/DDBJ databases">
        <title>Algicella ahnfeltiae gen. nov., sp. nov., a novel marine bacterium of the family Flavobacteriaceae isolated from a red alga.</title>
        <authorList>
            <person name="Nedashkovskaya O.I."/>
            <person name="Kukhlevskiy A.D."/>
            <person name="Kim S.-G."/>
            <person name="Zhukova N.V."/>
            <person name="Mikhailov V.V."/>
        </authorList>
    </citation>
    <scope>NUCLEOTIDE SEQUENCE [LARGE SCALE GENOMIC DNA]</scope>
    <source>
        <strain evidence="2 3">10Alg115</strain>
    </source>
</reference>
<protein>
    <submittedName>
        <fullName evidence="2">Nucleotide-diphospho-sugar transferase</fullName>
    </submittedName>
</protein>
<sequence length="302" mass="34341">MDKAKPTLVILAAGIGSRYGGLKQLDTFTSEGDTILDFSIYDALRAGFGKFVFIIRKSIENEFKSVFDKKLKGKANVEYVFQEVENVPEAYQNIGRKKPWGTAHALQMAKDVVHENFAVINADDFYGKEAFEVMANTLLKTDKNSYSFNMMGYLLKNTVSDYGFVSRGECQVNESGYLSSVIERTHIEKVDNKLLRKDDQGNFIAIDENTVVSMNFWGFTPKYFEFGDELFNEFLAVNKTNLKAEFFIPLVVNSIIKSNKATLKVLTSNAEWFGVTYKEDKEFVQKAIAELKVKNIYPTHLF</sequence>
<evidence type="ECO:0000259" key="1">
    <source>
        <dbReference type="Pfam" id="PF00483"/>
    </source>
</evidence>
<dbReference type="OrthoDB" id="9779926at2"/>
<dbReference type="EMBL" id="CP040749">
    <property type="protein sequence ID" value="QCX39760.1"/>
    <property type="molecule type" value="Genomic_DNA"/>
</dbReference>
<keyword evidence="3" id="KW-1185">Reference proteome</keyword>
<dbReference type="KEGG" id="fbe:FF125_15400"/>
<dbReference type="AlphaFoldDB" id="A0A5B7TTR5"/>
<accession>A0A5B7TTR5</accession>
<evidence type="ECO:0000313" key="2">
    <source>
        <dbReference type="EMBL" id="QCX39760.1"/>
    </source>
</evidence>
<dbReference type="SUPFAM" id="SSF53448">
    <property type="entry name" value="Nucleotide-diphospho-sugar transferases"/>
    <property type="match status" value="1"/>
</dbReference>
<feature type="domain" description="Nucleotidyl transferase" evidence="1">
    <location>
        <begin position="9"/>
        <end position="183"/>
    </location>
</feature>
<name>A0A5B7TTR5_9FLAO</name>
<dbReference type="RefSeq" id="WP_138950597.1">
    <property type="nucleotide sequence ID" value="NZ_CP040749.1"/>
</dbReference>
<dbReference type="Pfam" id="PF00483">
    <property type="entry name" value="NTP_transferase"/>
    <property type="match status" value="1"/>
</dbReference>
<dbReference type="InterPro" id="IPR029044">
    <property type="entry name" value="Nucleotide-diphossugar_trans"/>
</dbReference>
<dbReference type="GO" id="GO:0016740">
    <property type="term" value="F:transferase activity"/>
    <property type="evidence" value="ECO:0007669"/>
    <property type="project" value="UniProtKB-KW"/>
</dbReference>
<evidence type="ECO:0000313" key="3">
    <source>
        <dbReference type="Proteomes" id="UP000306229"/>
    </source>
</evidence>
<keyword evidence="2" id="KW-0808">Transferase</keyword>